<feature type="transmembrane region" description="Helical" evidence="8">
    <location>
        <begin position="277"/>
        <end position="296"/>
    </location>
</feature>
<keyword evidence="5 8" id="KW-0812">Transmembrane</keyword>
<comment type="subcellular location">
    <subcellularLocation>
        <location evidence="1">Cell inner membrane</location>
        <topology evidence="1">Multi-pass membrane protein</topology>
    </subcellularLocation>
</comment>
<dbReference type="PANTHER" id="PTHR30574:SF1">
    <property type="entry name" value="SULPHUR TRANSPORT DOMAIN-CONTAINING PROTEIN"/>
    <property type="match status" value="1"/>
</dbReference>
<dbReference type="GO" id="GO:0005886">
    <property type="term" value="C:plasma membrane"/>
    <property type="evidence" value="ECO:0007669"/>
    <property type="project" value="UniProtKB-SubCell"/>
</dbReference>
<feature type="transmembrane region" description="Helical" evidence="8">
    <location>
        <begin position="170"/>
        <end position="189"/>
    </location>
</feature>
<feature type="transmembrane region" description="Helical" evidence="8">
    <location>
        <begin position="253"/>
        <end position="271"/>
    </location>
</feature>
<dbReference type="AlphaFoldDB" id="A0A8H7UL48"/>
<evidence type="ECO:0000313" key="10">
    <source>
        <dbReference type="Proteomes" id="UP000654370"/>
    </source>
</evidence>
<evidence type="ECO:0000256" key="7">
    <source>
        <dbReference type="ARBA" id="ARBA00023136"/>
    </source>
</evidence>
<evidence type="ECO:0000313" key="9">
    <source>
        <dbReference type="EMBL" id="KAG2185767.1"/>
    </source>
</evidence>
<evidence type="ECO:0000256" key="2">
    <source>
        <dbReference type="ARBA" id="ARBA00022448"/>
    </source>
</evidence>
<evidence type="ECO:0000256" key="8">
    <source>
        <dbReference type="SAM" id="Phobius"/>
    </source>
</evidence>
<feature type="transmembrane region" description="Helical" evidence="8">
    <location>
        <begin position="195"/>
        <end position="216"/>
    </location>
</feature>
<evidence type="ECO:0008006" key="11">
    <source>
        <dbReference type="Google" id="ProtNLM"/>
    </source>
</evidence>
<gene>
    <name evidence="9" type="ORF">INT43_002202</name>
</gene>
<evidence type="ECO:0000256" key="4">
    <source>
        <dbReference type="ARBA" id="ARBA00022519"/>
    </source>
</evidence>
<evidence type="ECO:0000256" key="6">
    <source>
        <dbReference type="ARBA" id="ARBA00022989"/>
    </source>
</evidence>
<keyword evidence="2" id="KW-0813">Transport</keyword>
<organism evidence="9 10">
    <name type="scientific">Mortierella isabellina</name>
    <name type="common">Filamentous fungus</name>
    <name type="synonym">Umbelopsis isabellina</name>
    <dbReference type="NCBI Taxonomy" id="91625"/>
    <lineage>
        <taxon>Eukaryota</taxon>
        <taxon>Fungi</taxon>
        <taxon>Fungi incertae sedis</taxon>
        <taxon>Mucoromycota</taxon>
        <taxon>Mucoromycotina</taxon>
        <taxon>Umbelopsidomycetes</taxon>
        <taxon>Umbelopsidales</taxon>
        <taxon>Umbelopsidaceae</taxon>
        <taxon>Umbelopsis</taxon>
    </lineage>
</organism>
<protein>
    <recommendedName>
        <fullName evidence="11">Sulphur transport domain-containing protein</fullName>
    </recommendedName>
</protein>
<dbReference type="PANTHER" id="PTHR30574">
    <property type="entry name" value="INNER MEMBRANE PROTEIN YEDE"/>
    <property type="match status" value="1"/>
</dbReference>
<dbReference type="EMBL" id="JAEPQZ010000001">
    <property type="protein sequence ID" value="KAG2185767.1"/>
    <property type="molecule type" value="Genomic_DNA"/>
</dbReference>
<comment type="caution">
    <text evidence="9">The sequence shown here is derived from an EMBL/GenBank/DDBJ whole genome shotgun (WGS) entry which is preliminary data.</text>
</comment>
<dbReference type="OrthoDB" id="10254418at2759"/>
<evidence type="ECO:0000256" key="1">
    <source>
        <dbReference type="ARBA" id="ARBA00004429"/>
    </source>
</evidence>
<accession>A0A8H7UL48</accession>
<dbReference type="Proteomes" id="UP000654370">
    <property type="component" value="Unassembled WGS sequence"/>
</dbReference>
<keyword evidence="3" id="KW-1003">Cell membrane</keyword>
<keyword evidence="6 8" id="KW-1133">Transmembrane helix</keyword>
<keyword evidence="10" id="KW-1185">Reference proteome</keyword>
<dbReference type="InterPro" id="IPR007272">
    <property type="entry name" value="Sulf_transp_TsuA/YedE"/>
</dbReference>
<reference evidence="9" key="1">
    <citation type="submission" date="2020-12" db="EMBL/GenBank/DDBJ databases">
        <title>Metabolic potential, ecology and presence of endohyphal bacteria is reflected in genomic diversity of Mucoromycotina.</title>
        <authorList>
            <person name="Muszewska A."/>
            <person name="Okrasinska A."/>
            <person name="Steczkiewicz K."/>
            <person name="Drgas O."/>
            <person name="Orlowska M."/>
            <person name="Perlinska-Lenart U."/>
            <person name="Aleksandrzak-Piekarczyk T."/>
            <person name="Szatraj K."/>
            <person name="Zielenkiewicz U."/>
            <person name="Pilsyk S."/>
            <person name="Malc E."/>
            <person name="Mieczkowski P."/>
            <person name="Kruszewska J.S."/>
            <person name="Biernat P."/>
            <person name="Pawlowska J."/>
        </authorList>
    </citation>
    <scope>NUCLEOTIDE SEQUENCE</scope>
    <source>
        <strain evidence="9">WA0000067209</strain>
    </source>
</reference>
<keyword evidence="7 8" id="KW-0472">Membrane</keyword>
<name>A0A8H7UL48_MORIS</name>
<sequence length="338" mass="35088">MAANMDIIDPVTVGVVFGSALTISRVYIPTVIINQLRLHDFHMLEVFLTASASSALIMLGFEKMGIAKRSVRSKSSLHWFSDYDGNIVGGAILGIGMSLTGACPGTVLPQLVQGVKSARATTIGALLGGTVYAKFGKSLTSSSHLSKDTNAVHTQPLTISSKFNISLNSALISFEALLIAFTAVSVLYFPGKAFVLLPTVAGGLLIAAAQTVSIYLTSSPLGVSAAYEQIGSYICWAIGWNNVPQPSSPPKSILFALGMLVGSAVSGQLLPPLTNSGMVPVTNLQALLGGFSLIFGARMAGGCTSGHGLSGLSAMSYSSLITTTAMFGSGIFTQWLLK</sequence>
<keyword evidence="4" id="KW-0997">Cell inner membrane</keyword>
<feature type="transmembrane region" description="Helical" evidence="8">
    <location>
        <begin position="40"/>
        <end position="61"/>
    </location>
</feature>
<proteinExistence type="predicted"/>
<dbReference type="Pfam" id="PF04143">
    <property type="entry name" value="Sulf_transp"/>
    <property type="match status" value="1"/>
</dbReference>
<feature type="transmembrane region" description="Helical" evidence="8">
    <location>
        <begin position="7"/>
        <end position="28"/>
    </location>
</feature>
<evidence type="ECO:0000256" key="5">
    <source>
        <dbReference type="ARBA" id="ARBA00022692"/>
    </source>
</evidence>
<evidence type="ECO:0000256" key="3">
    <source>
        <dbReference type="ARBA" id="ARBA00022475"/>
    </source>
</evidence>
<feature type="transmembrane region" description="Helical" evidence="8">
    <location>
        <begin position="317"/>
        <end position="337"/>
    </location>
</feature>